<keyword evidence="4" id="KW-0720">Serine protease</keyword>
<dbReference type="SUPFAM" id="SSF50494">
    <property type="entry name" value="Trypsin-like serine proteases"/>
    <property type="match status" value="1"/>
</dbReference>
<keyword evidence="5" id="KW-1015">Disulfide bond</keyword>
<dbReference type="eggNOG" id="KOG3627">
    <property type="taxonomic scope" value="Eukaryota"/>
</dbReference>
<dbReference type="PANTHER" id="PTHR24276:SF91">
    <property type="entry name" value="AT26814P-RELATED"/>
    <property type="match status" value="1"/>
</dbReference>
<dbReference type="Gene3D" id="2.40.10.10">
    <property type="entry name" value="Trypsin-like serine proteases"/>
    <property type="match status" value="1"/>
</dbReference>
<dbReference type="GO" id="GO:0004252">
    <property type="term" value="F:serine-type endopeptidase activity"/>
    <property type="evidence" value="ECO:0007669"/>
    <property type="project" value="InterPro"/>
</dbReference>
<evidence type="ECO:0000313" key="8">
    <source>
        <dbReference type="EnsemblMetazoa" id="MDOA015416-PA"/>
    </source>
</evidence>
<dbReference type="AlphaFoldDB" id="A0A1I8NI91"/>
<evidence type="ECO:0000256" key="1">
    <source>
        <dbReference type="ARBA" id="ARBA00007664"/>
    </source>
</evidence>
<organism evidence="8">
    <name type="scientific">Musca domestica</name>
    <name type="common">House fly</name>
    <dbReference type="NCBI Taxonomy" id="7370"/>
    <lineage>
        <taxon>Eukaryota</taxon>
        <taxon>Metazoa</taxon>
        <taxon>Ecdysozoa</taxon>
        <taxon>Arthropoda</taxon>
        <taxon>Hexapoda</taxon>
        <taxon>Insecta</taxon>
        <taxon>Pterygota</taxon>
        <taxon>Neoptera</taxon>
        <taxon>Endopterygota</taxon>
        <taxon>Diptera</taxon>
        <taxon>Brachycera</taxon>
        <taxon>Muscomorpha</taxon>
        <taxon>Muscoidea</taxon>
        <taxon>Muscidae</taxon>
        <taxon>Musca</taxon>
    </lineage>
</organism>
<dbReference type="FunFam" id="2.40.10.10:FF:000068">
    <property type="entry name" value="transmembrane protease serine 2"/>
    <property type="match status" value="1"/>
</dbReference>
<dbReference type="EnsemblMetazoa" id="MDOA015416-RA">
    <property type="protein sequence ID" value="MDOA015416-PA"/>
    <property type="gene ID" value="MDOA015416"/>
</dbReference>
<dbReference type="VEuPathDB" id="VectorBase:MDOA015416"/>
<proteinExistence type="inferred from homology"/>
<keyword evidence="6" id="KW-0732">Signal</keyword>
<dbReference type="PANTHER" id="PTHR24276">
    <property type="entry name" value="POLYSERASE-RELATED"/>
    <property type="match status" value="1"/>
</dbReference>
<feature type="signal peptide" evidence="6">
    <location>
        <begin position="1"/>
        <end position="22"/>
    </location>
</feature>
<evidence type="ECO:0000256" key="2">
    <source>
        <dbReference type="ARBA" id="ARBA00022670"/>
    </source>
</evidence>
<accession>A0A1I8NI91</accession>
<evidence type="ECO:0000256" key="3">
    <source>
        <dbReference type="ARBA" id="ARBA00022801"/>
    </source>
</evidence>
<dbReference type="CDD" id="cd00190">
    <property type="entry name" value="Tryp_SPc"/>
    <property type="match status" value="1"/>
</dbReference>
<dbReference type="OrthoDB" id="6380398at2759"/>
<dbReference type="STRING" id="7370.A0A1I8NI91"/>
<reference evidence="8" key="1">
    <citation type="submission" date="2020-05" db="UniProtKB">
        <authorList>
            <consortium name="EnsemblMetazoa"/>
        </authorList>
    </citation>
    <scope>IDENTIFICATION</scope>
    <source>
        <strain evidence="8">Aabys</strain>
    </source>
</reference>
<dbReference type="InterPro" id="IPR009003">
    <property type="entry name" value="Peptidase_S1_PA"/>
</dbReference>
<evidence type="ECO:0000256" key="5">
    <source>
        <dbReference type="ARBA" id="ARBA00023157"/>
    </source>
</evidence>
<dbReference type="InterPro" id="IPR050430">
    <property type="entry name" value="Peptidase_S1"/>
</dbReference>
<keyword evidence="3" id="KW-0378">Hydrolase</keyword>
<feature type="chain" id="PRO_5044561728" description="Peptidase S1 domain-containing protein" evidence="6">
    <location>
        <begin position="23"/>
        <end position="253"/>
    </location>
</feature>
<dbReference type="KEGG" id="mde:101887917"/>
<dbReference type="Pfam" id="PF00089">
    <property type="entry name" value="Trypsin"/>
    <property type="match status" value="1"/>
</dbReference>
<comment type="similarity">
    <text evidence="1">Belongs to the peptidase S1 family.</text>
</comment>
<name>A0A1I8NI91_MUSDO</name>
<protein>
    <recommendedName>
        <fullName evidence="7">Peptidase S1 domain-containing protein</fullName>
    </recommendedName>
</protein>
<dbReference type="SMART" id="SM00020">
    <property type="entry name" value="Tryp_SPc"/>
    <property type="match status" value="1"/>
</dbReference>
<dbReference type="PROSITE" id="PS50240">
    <property type="entry name" value="TRYPSIN_DOM"/>
    <property type="match status" value="1"/>
</dbReference>
<keyword evidence="2" id="KW-0645">Protease</keyword>
<evidence type="ECO:0000259" key="7">
    <source>
        <dbReference type="PROSITE" id="PS50240"/>
    </source>
</evidence>
<feature type="domain" description="Peptidase S1" evidence="7">
    <location>
        <begin position="28"/>
        <end position="252"/>
    </location>
</feature>
<evidence type="ECO:0000256" key="6">
    <source>
        <dbReference type="SAM" id="SignalP"/>
    </source>
</evidence>
<evidence type="ECO:0000256" key="4">
    <source>
        <dbReference type="ARBA" id="ARBA00022825"/>
    </source>
</evidence>
<dbReference type="PRINTS" id="PR00722">
    <property type="entry name" value="CHYMOTRYPSIN"/>
</dbReference>
<gene>
    <name evidence="8" type="primary">101887917</name>
</gene>
<sequence>MKPITLLASVCAFVAAISGVWSAPQTRIVGGDDAVPGQLPYQAALAVGGSFNCGAVILSELYVLTSLHCVCSAGSDKPWPPQLFTVRAGTTDIYSGGVSIVVEEITVNPNYHDLSTGIALLKLRSPFTFNEYIQPIPLAQSNPPLEAEVEISGWGRTKEGQTDMYRYLQLNEATVIDPAECARDLGREDPDILCMSHPRKNGICRGDFGGPAVYNGQVVGIASAVIGECGSYLPDVFTSVAAHYQWIQNTMQA</sequence>
<dbReference type="VEuPathDB" id="VectorBase:MDOMA2_010856"/>
<dbReference type="InterPro" id="IPR043504">
    <property type="entry name" value="Peptidase_S1_PA_chymotrypsin"/>
</dbReference>
<dbReference type="RefSeq" id="XP_005187864.2">
    <property type="nucleotide sequence ID" value="XM_005187807.4"/>
</dbReference>
<dbReference type="InterPro" id="IPR001254">
    <property type="entry name" value="Trypsin_dom"/>
</dbReference>
<dbReference type="GO" id="GO:0006508">
    <property type="term" value="P:proteolysis"/>
    <property type="evidence" value="ECO:0007669"/>
    <property type="project" value="UniProtKB-KW"/>
</dbReference>
<dbReference type="InterPro" id="IPR001314">
    <property type="entry name" value="Peptidase_S1A"/>
</dbReference>